<keyword evidence="2" id="KW-0378">Hydrolase</keyword>
<evidence type="ECO:0000313" key="3">
    <source>
        <dbReference type="Proteomes" id="UP000244962"/>
    </source>
</evidence>
<gene>
    <name evidence="2" type="ORF">DF223_05795</name>
</gene>
<sequence>MGGSLLTDTELREIEQANESGRPPIVFVHGLWLLSSSWDRWRTLFEDAGYATLAPIWPDDPATVVAARQDPAVFAHKMVGQVTEHFLDAIGHLTAKPAIIGHSFGGLIAQSLAGTGEAAVTVAVSPAPFRGVLSLPLSSLKAAAPVLSNPVNATRAVSLTYEQFAYGWTNALDDEEGRALYDEFHVAAAGIPLFETATANINPFSKIIVDTRNPDRGPLLIISGEQDHMIPWAIAQAGFKQQEHNPGHTEIIEMPHRGHSLTIDHGWRDVAEVALSFVREHG</sequence>
<dbReference type="GO" id="GO:0016787">
    <property type="term" value="F:hydrolase activity"/>
    <property type="evidence" value="ECO:0007669"/>
    <property type="project" value="UniProtKB-KW"/>
</dbReference>
<feature type="domain" description="AB hydrolase-1" evidence="1">
    <location>
        <begin position="25"/>
        <end position="272"/>
    </location>
</feature>
<dbReference type="InterPro" id="IPR029058">
    <property type="entry name" value="AB_hydrolase_fold"/>
</dbReference>
<dbReference type="InterPro" id="IPR000073">
    <property type="entry name" value="AB_hydrolase_1"/>
</dbReference>
<dbReference type="AlphaFoldDB" id="A0A2U1TF94"/>
<dbReference type="Pfam" id="PF12697">
    <property type="entry name" value="Abhydrolase_6"/>
    <property type="match status" value="1"/>
</dbReference>
<dbReference type="RefSeq" id="WP_108962509.1">
    <property type="nucleotide sequence ID" value="NZ_QEFB01000004.1"/>
</dbReference>
<dbReference type="Gene3D" id="3.40.50.1820">
    <property type="entry name" value="alpha/beta hydrolase"/>
    <property type="match status" value="1"/>
</dbReference>
<keyword evidence="3" id="KW-1185">Reference proteome</keyword>
<dbReference type="InterPro" id="IPR050228">
    <property type="entry name" value="Carboxylesterase_BioH"/>
</dbReference>
<proteinExistence type="predicted"/>
<name>A0A2U1TF94_9MICO</name>
<protein>
    <submittedName>
        <fullName evidence="2">Alpha/beta hydrolase</fullName>
    </submittedName>
</protein>
<dbReference type="SUPFAM" id="SSF53474">
    <property type="entry name" value="alpha/beta-Hydrolases"/>
    <property type="match status" value="1"/>
</dbReference>
<dbReference type="PANTHER" id="PTHR43194:SF5">
    <property type="entry name" value="PIMELOYL-[ACYL-CARRIER PROTEIN] METHYL ESTER ESTERASE"/>
    <property type="match status" value="1"/>
</dbReference>
<evidence type="ECO:0000259" key="1">
    <source>
        <dbReference type="Pfam" id="PF12697"/>
    </source>
</evidence>
<dbReference type="PANTHER" id="PTHR43194">
    <property type="entry name" value="HYDROLASE ALPHA/BETA FOLD FAMILY"/>
    <property type="match status" value="1"/>
</dbReference>
<accession>A0A2U1TF94</accession>
<comment type="caution">
    <text evidence="2">The sequence shown here is derived from an EMBL/GenBank/DDBJ whole genome shotgun (WGS) entry which is preliminary data.</text>
</comment>
<dbReference type="EMBL" id="QEFB01000004">
    <property type="protein sequence ID" value="PWC07552.1"/>
    <property type="molecule type" value="Genomic_DNA"/>
</dbReference>
<organism evidence="2 3">
    <name type="scientific">Mycetocola zhujimingii</name>
    <dbReference type="NCBI Taxonomy" id="2079792"/>
    <lineage>
        <taxon>Bacteria</taxon>
        <taxon>Bacillati</taxon>
        <taxon>Actinomycetota</taxon>
        <taxon>Actinomycetes</taxon>
        <taxon>Micrococcales</taxon>
        <taxon>Microbacteriaceae</taxon>
        <taxon>Mycetocola</taxon>
    </lineage>
</organism>
<reference evidence="3" key="1">
    <citation type="submission" date="2018-04" db="EMBL/GenBank/DDBJ databases">
        <authorList>
            <person name="Liu S."/>
            <person name="Wang Z."/>
            <person name="Li J."/>
        </authorList>
    </citation>
    <scope>NUCLEOTIDE SEQUENCE [LARGE SCALE GENOMIC DNA]</scope>
    <source>
        <strain evidence="3">622</strain>
    </source>
</reference>
<evidence type="ECO:0000313" key="2">
    <source>
        <dbReference type="EMBL" id="PWC07552.1"/>
    </source>
</evidence>
<dbReference type="Proteomes" id="UP000244962">
    <property type="component" value="Unassembled WGS sequence"/>
</dbReference>